<proteinExistence type="predicted"/>
<reference evidence="2" key="1">
    <citation type="submission" date="2025-08" db="UniProtKB">
        <authorList>
            <consortium name="RefSeq"/>
        </authorList>
    </citation>
    <scope>IDENTIFICATION</scope>
</reference>
<evidence type="ECO:0000313" key="2">
    <source>
        <dbReference type="RefSeq" id="XP_014662557.1"/>
    </source>
</evidence>
<gene>
    <name evidence="2" type="primary">LOC106805477</name>
</gene>
<evidence type="ECO:0000313" key="1">
    <source>
        <dbReference type="Proteomes" id="UP000695022"/>
    </source>
</evidence>
<accession>A0ABM1DRI6</accession>
<name>A0ABM1DRI6_PRICU</name>
<dbReference type="PANTHER" id="PTHR33487">
    <property type="entry name" value="CILIA- AND FLAGELLA-ASSOCIATED PROTEIN 54"/>
    <property type="match status" value="1"/>
</dbReference>
<dbReference type="RefSeq" id="XP_014662557.1">
    <property type="nucleotide sequence ID" value="XM_014807071.1"/>
</dbReference>
<dbReference type="InterPro" id="IPR027912">
    <property type="entry name" value="CFAP54"/>
</dbReference>
<organism evidence="1 2">
    <name type="scientific">Priapulus caudatus</name>
    <name type="common">Priapulid worm</name>
    <dbReference type="NCBI Taxonomy" id="37621"/>
    <lineage>
        <taxon>Eukaryota</taxon>
        <taxon>Metazoa</taxon>
        <taxon>Ecdysozoa</taxon>
        <taxon>Scalidophora</taxon>
        <taxon>Priapulida</taxon>
        <taxon>Priapulimorpha</taxon>
        <taxon>Priapulimorphida</taxon>
        <taxon>Priapulidae</taxon>
        <taxon>Priapulus</taxon>
    </lineage>
</organism>
<sequence>MFRPRLKVLPGKVSGVVELSLQQELSDFMEQIEICNKKTSREKCVRLEESAGDSDSCPHKLSETLFAIWEKYRNRLQKQILHSKLIEIGDFLLECKHCYLAETHCYSLALCEISSTNIFSITDGLQLEKEFFASGLDSPLSLLTGRALLGVVGCRCETLCESKAPIDASTICSVMKLLKFLQIFMQYVLQVPEVFWLVYNATVLMYGLCRMLMMNEHSAKAVEFLIWSCTCMEQSYPLLGVGFLSWRSTLYLAVCQCYIECEMHNNAEEFARRGLDKVHQLHEVEKSNGSANIEKAGKTFRMAAFKLGLIIFRRAVFTKRKKQKVTMRAKKVPLKDMAEQLWPRTQTERLLSDMFSGNTARFLAVLETLTIPRRRVLNVLPPSGPPEDKEVWTELFFAAVHLLNNKSEGIFLELGALEIGALNDDLVYKGCNGVSVSSLMKLIELLYSYHEWEHFHTVALKTRDVLRLTGTHSNHVVILDILIIMAPERETKGSTEPKNSHQSMMGKSRTVENAQEFRLEDRGEKLVEALHRTVSHAVSEIDSDIVIDATLSLWRAVEREYLNVTWGAKLTEMQELVLAALEAIHCVFSWRDLAYIDPVLTSVVALYFGLALEASAMNSSISMSRGYHVKACKLVSAALKDFQEIDKPFKTHVTLISDQTVSGRETIKDLHLVLVEAYYRISVKLAHLPPEPAVSGTARFRRDCRTGGLDQQLPLVLPRTMSELRWECGSCHLRRAIVCLADAAELMKTGAVADARTLMEDVVGLMRQGQQMETRLNRDESNCVSDNVVPPPPTLINRSASSATFLPAAWIKSELVAWYQLFARSAEGNMVKARFSDYHFPGTGVMPAMTAGW</sequence>
<dbReference type="GeneID" id="106805477"/>
<keyword evidence="1" id="KW-1185">Reference proteome</keyword>
<dbReference type="PANTHER" id="PTHR33487:SF1">
    <property type="entry name" value="CILIA- AND FLAGELLA-ASSOCIATED PROTEIN 54"/>
    <property type="match status" value="1"/>
</dbReference>
<protein>
    <submittedName>
        <fullName evidence="2">Cilia- and flagella-associated protein 54-like</fullName>
    </submittedName>
</protein>
<dbReference type="Proteomes" id="UP000695022">
    <property type="component" value="Unplaced"/>
</dbReference>
<dbReference type="Pfam" id="PF14858">
    <property type="entry name" value="CFAP54_N"/>
    <property type="match status" value="1"/>
</dbReference>